<sequence>MYYPIECEPTLQPGRGRIRGTNYPIAEHYSLGAIMVIDITMTWNSGFVFQHIFLPGQYLWLRKTEKNLTICHRELVVGGNLCALVVLGMRMRNGIAGIRQDMLDIHEDMGVDNSLQVVFNDDPKKTISVEKTNIYGEMANSLGFGRLAELFSNGEVPKKLVGLPVSKANCTTKSRYSIIEWVDKDTWLQV</sequence>
<organism evidence="1 2">
    <name type="scientific">Collybia nuda</name>
    <dbReference type="NCBI Taxonomy" id="64659"/>
    <lineage>
        <taxon>Eukaryota</taxon>
        <taxon>Fungi</taxon>
        <taxon>Dikarya</taxon>
        <taxon>Basidiomycota</taxon>
        <taxon>Agaricomycotina</taxon>
        <taxon>Agaricomycetes</taxon>
        <taxon>Agaricomycetidae</taxon>
        <taxon>Agaricales</taxon>
        <taxon>Tricholomatineae</taxon>
        <taxon>Clitocybaceae</taxon>
        <taxon>Collybia</taxon>
    </lineage>
</organism>
<protein>
    <submittedName>
        <fullName evidence="1">Uncharacterized protein</fullName>
    </submittedName>
</protein>
<comment type="caution">
    <text evidence="1">The sequence shown here is derived from an EMBL/GenBank/DDBJ whole genome shotgun (WGS) entry which is preliminary data.</text>
</comment>
<proteinExistence type="predicted"/>
<evidence type="ECO:0000313" key="2">
    <source>
        <dbReference type="Proteomes" id="UP000807353"/>
    </source>
</evidence>
<evidence type="ECO:0000313" key="1">
    <source>
        <dbReference type="EMBL" id="KAF9460522.1"/>
    </source>
</evidence>
<reference evidence="1" key="1">
    <citation type="submission" date="2020-11" db="EMBL/GenBank/DDBJ databases">
        <authorList>
            <consortium name="DOE Joint Genome Institute"/>
            <person name="Ahrendt S."/>
            <person name="Riley R."/>
            <person name="Andreopoulos W."/>
            <person name="Labutti K."/>
            <person name="Pangilinan J."/>
            <person name="Ruiz-Duenas F.J."/>
            <person name="Barrasa J.M."/>
            <person name="Sanchez-Garcia M."/>
            <person name="Camarero S."/>
            <person name="Miyauchi S."/>
            <person name="Serrano A."/>
            <person name="Linde D."/>
            <person name="Babiker R."/>
            <person name="Drula E."/>
            <person name="Ayuso-Fernandez I."/>
            <person name="Pacheco R."/>
            <person name="Padilla G."/>
            <person name="Ferreira P."/>
            <person name="Barriuso J."/>
            <person name="Kellner H."/>
            <person name="Castanera R."/>
            <person name="Alfaro M."/>
            <person name="Ramirez L."/>
            <person name="Pisabarro A.G."/>
            <person name="Kuo A."/>
            <person name="Tritt A."/>
            <person name="Lipzen A."/>
            <person name="He G."/>
            <person name="Yan M."/>
            <person name="Ng V."/>
            <person name="Cullen D."/>
            <person name="Martin F."/>
            <person name="Rosso M.-N."/>
            <person name="Henrissat B."/>
            <person name="Hibbett D."/>
            <person name="Martinez A.T."/>
            <person name="Grigoriev I.V."/>
        </authorList>
    </citation>
    <scope>NUCLEOTIDE SEQUENCE</scope>
    <source>
        <strain evidence="1">CBS 247.69</strain>
    </source>
</reference>
<dbReference type="EMBL" id="MU150297">
    <property type="protein sequence ID" value="KAF9460522.1"/>
    <property type="molecule type" value="Genomic_DNA"/>
</dbReference>
<gene>
    <name evidence="1" type="ORF">BDZ94DRAFT_1238378</name>
</gene>
<dbReference type="Proteomes" id="UP000807353">
    <property type="component" value="Unassembled WGS sequence"/>
</dbReference>
<accession>A0A9P6CCE0</accession>
<dbReference type="AlphaFoldDB" id="A0A9P6CCE0"/>
<name>A0A9P6CCE0_9AGAR</name>
<keyword evidence="2" id="KW-1185">Reference proteome</keyword>